<name>A0AA43Q563_9GAMM</name>
<gene>
    <name evidence="2" type="ORF">PSU93_12430</name>
</gene>
<dbReference type="SUPFAM" id="SSF56059">
    <property type="entry name" value="Glutathione synthetase ATP-binding domain-like"/>
    <property type="match status" value="1"/>
</dbReference>
<dbReference type="AlphaFoldDB" id="A0AA43Q563"/>
<dbReference type="EMBL" id="JAQSDF010000050">
    <property type="protein sequence ID" value="MDI1231948.1"/>
    <property type="molecule type" value="Genomic_DNA"/>
</dbReference>
<dbReference type="GO" id="GO:0005524">
    <property type="term" value="F:ATP binding"/>
    <property type="evidence" value="ECO:0007669"/>
    <property type="project" value="InterPro"/>
</dbReference>
<dbReference type="Proteomes" id="UP001160519">
    <property type="component" value="Unassembled WGS sequence"/>
</dbReference>
<proteinExistence type="predicted"/>
<dbReference type="InterPro" id="IPR003806">
    <property type="entry name" value="ATP-grasp_PylC-type"/>
</dbReference>
<evidence type="ECO:0000259" key="1">
    <source>
        <dbReference type="Pfam" id="PF02655"/>
    </source>
</evidence>
<protein>
    <submittedName>
        <fullName evidence="2">ATP-grasp domain-containing protein</fullName>
    </submittedName>
</protein>
<comment type="caution">
    <text evidence="2">The sequence shown here is derived from an EMBL/GenBank/DDBJ whole genome shotgun (WGS) entry which is preliminary data.</text>
</comment>
<evidence type="ECO:0000313" key="2">
    <source>
        <dbReference type="EMBL" id="MDI1231948.1"/>
    </source>
</evidence>
<reference evidence="2" key="1">
    <citation type="submission" date="2023-01" db="EMBL/GenBank/DDBJ databases">
        <title>Biogeochemical cycle of methane in antarctic sediments.</title>
        <authorList>
            <person name="Roldan D.M."/>
            <person name="Menes R.J."/>
        </authorList>
    </citation>
    <scope>NUCLEOTIDE SEQUENCE [LARGE SCALE GENOMIC DNA]</scope>
    <source>
        <strain evidence="2">K-2018 MAG008</strain>
    </source>
</reference>
<dbReference type="Gene3D" id="3.30.470.20">
    <property type="entry name" value="ATP-grasp fold, B domain"/>
    <property type="match status" value="1"/>
</dbReference>
<sequence length="375" mass="41466">METVLIVASSGRMLAQAATNIGLKPLVIDLFADLDTQALAEDFRQVKSLAEPDLAPAVDYFIERYAVTDVIYGSGFECFPQSLHYLNSRLMLLGNDPDVFSGQLDKQAFFSTLKQLNIPYPEVVFDAPDCVEGWLLKPMQGQGGVGIRRYQADDSIDNSVYWQKFQAGTPHSVLFLADGQQVQVVGFNSQWSVRLSASQPFVFSGVSNSCDLADAHKAVITAWLKQMVQVFALKGLNSLDFIHADGCSFVLEINPRPSASMQLYDQGLLARHIQSCEGVFVGATSVAKSPEAGRLKSPLQSPPQTACQIVYATHDLTIPERFEWPEWCMDLPKPGAFVPTRQPICSIIAHQKHSRSAAVQLLIKQQLILNKLERF</sequence>
<organism evidence="2 3">
    <name type="scientific">Candidatus Methylobacter titanis</name>
    <dbReference type="NCBI Taxonomy" id="3053457"/>
    <lineage>
        <taxon>Bacteria</taxon>
        <taxon>Pseudomonadati</taxon>
        <taxon>Pseudomonadota</taxon>
        <taxon>Gammaproteobacteria</taxon>
        <taxon>Methylococcales</taxon>
        <taxon>Methylococcaceae</taxon>
        <taxon>Methylobacter</taxon>
    </lineage>
</organism>
<feature type="domain" description="ATP-grasp fold PylC-type" evidence="1">
    <location>
        <begin position="105"/>
        <end position="260"/>
    </location>
</feature>
<evidence type="ECO:0000313" key="3">
    <source>
        <dbReference type="Proteomes" id="UP001160519"/>
    </source>
</evidence>
<dbReference type="PIRSF" id="PIRSF016817">
    <property type="entry name" value="UCP016817_carboligase"/>
    <property type="match status" value="1"/>
</dbReference>
<accession>A0AA43Q563</accession>
<dbReference type="Pfam" id="PF02655">
    <property type="entry name" value="ATP-grasp_3"/>
    <property type="match status" value="1"/>
</dbReference>
<dbReference type="GO" id="GO:0046872">
    <property type="term" value="F:metal ion binding"/>
    <property type="evidence" value="ECO:0007669"/>
    <property type="project" value="InterPro"/>
</dbReference>
<keyword evidence="3" id="KW-1185">Reference proteome</keyword>
<dbReference type="InterPro" id="IPR016677">
    <property type="entry name" value="UCP016817_carboligase"/>
</dbReference>